<evidence type="ECO:0000313" key="1">
    <source>
        <dbReference type="EMBL" id="KHS54148.1"/>
    </source>
</evidence>
<dbReference type="InterPro" id="IPR013078">
    <property type="entry name" value="His_Pase_superF_clade-1"/>
</dbReference>
<dbReference type="InterPro" id="IPR050275">
    <property type="entry name" value="PGM_Phosphatase"/>
</dbReference>
<evidence type="ECO:0000313" key="2">
    <source>
        <dbReference type="Proteomes" id="UP000031488"/>
    </source>
</evidence>
<dbReference type="SMART" id="SM00855">
    <property type="entry name" value="PGAM"/>
    <property type="match status" value="1"/>
</dbReference>
<dbReference type="SUPFAM" id="SSF53254">
    <property type="entry name" value="Phosphoglycerate mutase-like"/>
    <property type="match status" value="1"/>
</dbReference>
<name>A0A0B9AXR5_BRELN</name>
<dbReference type="EMBL" id="JTJZ01000011">
    <property type="protein sequence ID" value="KHS54148.1"/>
    <property type="molecule type" value="Genomic_DNA"/>
</dbReference>
<dbReference type="PANTHER" id="PTHR48100">
    <property type="entry name" value="BROAD-SPECIFICITY PHOSPHATASE YOR283W-RELATED"/>
    <property type="match status" value="1"/>
</dbReference>
<reference evidence="1 2" key="1">
    <citation type="submission" date="2014-11" db="EMBL/GenBank/DDBJ databases">
        <title>Draft Genome Sequence of Brevibacterium linens AE038-8.</title>
        <authorList>
            <person name="Maizel D."/>
            <person name="Utturkar S.M."/>
            <person name="Brown S.D."/>
            <person name="Ferrero M."/>
            <person name="Rosen B.P."/>
        </authorList>
    </citation>
    <scope>NUCLEOTIDE SEQUENCE [LARGE SCALE GENOMIC DNA]</scope>
    <source>
        <strain evidence="1 2">AE038-8</strain>
    </source>
</reference>
<dbReference type="PATRIC" id="fig|1703.6.peg.239"/>
<gene>
    <name evidence="1" type="ORF">AE0388_0355</name>
</gene>
<proteinExistence type="predicted"/>
<dbReference type="Gene3D" id="3.40.50.1240">
    <property type="entry name" value="Phosphoglycerate mutase-like"/>
    <property type="match status" value="1"/>
</dbReference>
<comment type="caution">
    <text evidence="1">The sequence shown here is derived from an EMBL/GenBank/DDBJ whole genome shotgun (WGS) entry which is preliminary data.</text>
</comment>
<dbReference type="Proteomes" id="UP000031488">
    <property type="component" value="Unassembled WGS sequence"/>
</dbReference>
<protein>
    <submittedName>
        <fullName evidence="1">Phosphoglycerate mutase</fullName>
    </submittedName>
</protein>
<organism evidence="1 2">
    <name type="scientific">Brevibacterium linens</name>
    <dbReference type="NCBI Taxonomy" id="1703"/>
    <lineage>
        <taxon>Bacteria</taxon>
        <taxon>Bacillati</taxon>
        <taxon>Actinomycetota</taxon>
        <taxon>Actinomycetes</taxon>
        <taxon>Micrococcales</taxon>
        <taxon>Brevibacteriaceae</taxon>
        <taxon>Brevibacterium</taxon>
    </lineage>
</organism>
<keyword evidence="2" id="KW-1185">Reference proteome</keyword>
<dbReference type="STRING" id="1703.BLSMQ_1059"/>
<accession>A0A0B9AXR5</accession>
<dbReference type="PANTHER" id="PTHR48100:SF51">
    <property type="entry name" value="PHOSPHOGLYCERATE MUTASE"/>
    <property type="match status" value="1"/>
</dbReference>
<dbReference type="OrthoDB" id="3215466at2"/>
<dbReference type="Pfam" id="PF00300">
    <property type="entry name" value="His_Phos_1"/>
    <property type="match status" value="1"/>
</dbReference>
<dbReference type="RefSeq" id="WP_039206533.1">
    <property type="nucleotide sequence ID" value="NZ_CP186330.1"/>
</dbReference>
<dbReference type="GO" id="GO:0005737">
    <property type="term" value="C:cytoplasm"/>
    <property type="evidence" value="ECO:0007669"/>
    <property type="project" value="TreeGrafter"/>
</dbReference>
<sequence>MTTIHLVRHGEVDNPDGILYGRLPHFGLTERGHEMAARVAQHFASAQNRPVELVASPLLRTQQTIAPLSEALGLPVFDDDRVIEAANSFEGQKLNARRLAEPRNFVRLYNPLTPSWGEPYKQIVLRMRAAMASLRAKLDLHGPDAEGVIVSHQLPIWMTRLSGEGRSLVHDPRKRECDLASITSFTFDSSTLVSVSYESICADLQPGTAVAGA</sequence>
<dbReference type="CDD" id="cd07067">
    <property type="entry name" value="HP_PGM_like"/>
    <property type="match status" value="1"/>
</dbReference>
<dbReference type="GO" id="GO:0016791">
    <property type="term" value="F:phosphatase activity"/>
    <property type="evidence" value="ECO:0007669"/>
    <property type="project" value="TreeGrafter"/>
</dbReference>
<dbReference type="AlphaFoldDB" id="A0A0B9AXR5"/>
<dbReference type="InterPro" id="IPR029033">
    <property type="entry name" value="His_PPase_superfam"/>
</dbReference>